<evidence type="ECO:0000256" key="4">
    <source>
        <dbReference type="ARBA" id="ARBA00022989"/>
    </source>
</evidence>
<dbReference type="Pfam" id="PF10035">
    <property type="entry name" value="DUF2179"/>
    <property type="match status" value="1"/>
</dbReference>
<accession>A0A429ZBE4</accession>
<feature type="transmembrane region" description="Helical" evidence="6">
    <location>
        <begin position="115"/>
        <end position="135"/>
    </location>
</feature>
<sequence>MKELQERFTNNEYTTKATVALLYAMLASVALNVFWRPGNIYASGVTGLSQIITTLIENATGREAYVSVVYYCLNVPLFFLAWKKISKKFTIFTIITVTLASISIQLMPVTPLSSDPIICAIFGGAINGFGVGFALKNGISSGGLDIIGITIRKMTGRSVGSITIVLNGLIAFTAGYLFGWPYAFYSVLSIFVSGKVTDSVYTKQQKMQVTIITAHPDAVIEAVQKRLRRGITIINDTAEGAFDHRQKTVLLTVITRFEMNSLEKAMLESDPAAFVSIADNIKILGNFYDPGM</sequence>
<keyword evidence="9" id="KW-1185">Reference proteome</keyword>
<dbReference type="Proteomes" id="UP000287239">
    <property type="component" value="Unassembled WGS sequence"/>
</dbReference>
<dbReference type="CDD" id="cd16380">
    <property type="entry name" value="YitT_C"/>
    <property type="match status" value="1"/>
</dbReference>
<evidence type="ECO:0000256" key="5">
    <source>
        <dbReference type="ARBA" id="ARBA00023136"/>
    </source>
</evidence>
<dbReference type="InterPro" id="IPR015867">
    <property type="entry name" value="N-reg_PII/ATP_PRibTrfase_C"/>
</dbReference>
<evidence type="ECO:0000256" key="3">
    <source>
        <dbReference type="ARBA" id="ARBA00022692"/>
    </source>
</evidence>
<protein>
    <recommendedName>
        <fullName evidence="7">DUF2179 domain-containing protein</fullName>
    </recommendedName>
</protein>
<evidence type="ECO:0000256" key="1">
    <source>
        <dbReference type="ARBA" id="ARBA00004651"/>
    </source>
</evidence>
<gene>
    <name evidence="8" type="ORF">CBF35_14855</name>
</gene>
<evidence type="ECO:0000256" key="6">
    <source>
        <dbReference type="SAM" id="Phobius"/>
    </source>
</evidence>
<dbReference type="OrthoDB" id="2417289at2"/>
<dbReference type="EMBL" id="NGJU01000035">
    <property type="protein sequence ID" value="RST91028.1"/>
    <property type="molecule type" value="Genomic_DNA"/>
</dbReference>
<dbReference type="InterPro" id="IPR003740">
    <property type="entry name" value="YitT"/>
</dbReference>
<evidence type="ECO:0000256" key="2">
    <source>
        <dbReference type="ARBA" id="ARBA00022475"/>
    </source>
</evidence>
<dbReference type="Gene3D" id="3.30.70.120">
    <property type="match status" value="1"/>
</dbReference>
<evidence type="ECO:0000313" key="9">
    <source>
        <dbReference type="Proteomes" id="UP000287239"/>
    </source>
</evidence>
<feature type="transmembrane region" description="Helical" evidence="6">
    <location>
        <begin position="156"/>
        <end position="176"/>
    </location>
</feature>
<feature type="transmembrane region" description="Helical" evidence="6">
    <location>
        <begin position="64"/>
        <end position="82"/>
    </location>
</feature>
<keyword evidence="4 6" id="KW-1133">Transmembrane helix</keyword>
<keyword evidence="3 6" id="KW-0812">Transmembrane</keyword>
<dbReference type="PANTHER" id="PTHR33545">
    <property type="entry name" value="UPF0750 MEMBRANE PROTEIN YITT-RELATED"/>
    <property type="match status" value="1"/>
</dbReference>
<feature type="transmembrane region" description="Helical" evidence="6">
    <location>
        <begin position="17"/>
        <end position="35"/>
    </location>
</feature>
<keyword evidence="2" id="KW-1003">Cell membrane</keyword>
<dbReference type="GeneID" id="98569625"/>
<dbReference type="RefSeq" id="WP_126782529.1">
    <property type="nucleotide sequence ID" value="NZ_CAUQJP010000007.1"/>
</dbReference>
<comment type="caution">
    <text evidence="8">The sequence shown here is derived from an EMBL/GenBank/DDBJ whole genome shotgun (WGS) entry which is preliminary data.</text>
</comment>
<feature type="transmembrane region" description="Helical" evidence="6">
    <location>
        <begin position="89"/>
        <end position="109"/>
    </location>
</feature>
<evidence type="ECO:0000259" key="7">
    <source>
        <dbReference type="Pfam" id="PF10035"/>
    </source>
</evidence>
<dbReference type="InterPro" id="IPR051461">
    <property type="entry name" value="UPF0750_membrane"/>
</dbReference>
<dbReference type="Pfam" id="PF02588">
    <property type="entry name" value="YitT_membrane"/>
    <property type="match status" value="1"/>
</dbReference>
<organism evidence="8 9">
    <name type="scientific">Vagococcus salmoninarum</name>
    <dbReference type="NCBI Taxonomy" id="2739"/>
    <lineage>
        <taxon>Bacteria</taxon>
        <taxon>Bacillati</taxon>
        <taxon>Bacillota</taxon>
        <taxon>Bacilli</taxon>
        <taxon>Lactobacillales</taxon>
        <taxon>Enterococcaceae</taxon>
        <taxon>Vagococcus</taxon>
    </lineage>
</organism>
<dbReference type="PIRSF" id="PIRSF006483">
    <property type="entry name" value="Membrane_protein_YitT"/>
    <property type="match status" value="1"/>
</dbReference>
<evidence type="ECO:0000313" key="8">
    <source>
        <dbReference type="EMBL" id="RST91028.1"/>
    </source>
</evidence>
<dbReference type="GO" id="GO:0005886">
    <property type="term" value="C:plasma membrane"/>
    <property type="evidence" value="ECO:0007669"/>
    <property type="project" value="UniProtKB-SubCell"/>
</dbReference>
<dbReference type="PANTHER" id="PTHR33545:SF5">
    <property type="entry name" value="UPF0750 MEMBRANE PROTEIN YITT"/>
    <property type="match status" value="1"/>
</dbReference>
<feature type="domain" description="DUF2179" evidence="7">
    <location>
        <begin position="229"/>
        <end position="285"/>
    </location>
</feature>
<name>A0A429ZBE4_9ENTE</name>
<dbReference type="InterPro" id="IPR019264">
    <property type="entry name" value="DUF2179"/>
</dbReference>
<dbReference type="AlphaFoldDB" id="A0A429ZBE4"/>
<comment type="subcellular location">
    <subcellularLocation>
        <location evidence="1">Cell membrane</location>
        <topology evidence="1">Multi-pass membrane protein</topology>
    </subcellularLocation>
</comment>
<proteinExistence type="predicted"/>
<keyword evidence="5 6" id="KW-0472">Membrane</keyword>
<reference evidence="8 9" key="1">
    <citation type="submission" date="2017-05" db="EMBL/GenBank/DDBJ databases">
        <title>Vagococcus spp. assemblies.</title>
        <authorList>
            <person name="Gulvik C.A."/>
        </authorList>
    </citation>
    <scope>NUCLEOTIDE SEQUENCE [LARGE SCALE GENOMIC DNA]</scope>
    <source>
        <strain evidence="8 9">NCFB 2777</strain>
    </source>
</reference>